<dbReference type="OrthoDB" id="397706at2"/>
<keyword evidence="2" id="KW-1185">Reference proteome</keyword>
<evidence type="ECO:0000313" key="1">
    <source>
        <dbReference type="EMBL" id="PVY86163.1"/>
    </source>
</evidence>
<dbReference type="GO" id="GO:0016740">
    <property type="term" value="F:transferase activity"/>
    <property type="evidence" value="ECO:0007669"/>
    <property type="project" value="UniProtKB-KW"/>
</dbReference>
<gene>
    <name evidence="1" type="ORF">C7384_10176</name>
</gene>
<comment type="caution">
    <text evidence="1">The sequence shown here is derived from an EMBL/GenBank/DDBJ whole genome shotgun (WGS) entry which is preliminary data.</text>
</comment>
<reference evidence="1 2" key="1">
    <citation type="submission" date="2018-04" db="EMBL/GenBank/DDBJ databases">
        <title>Genomic Encyclopedia of Type Strains, Phase IV (KMG-IV): sequencing the most valuable type-strain genomes for metagenomic binning, comparative biology and taxonomic classification.</title>
        <authorList>
            <person name="Goeker M."/>
        </authorList>
    </citation>
    <scope>NUCLEOTIDE SEQUENCE [LARGE SCALE GENOMIC DNA]</scope>
    <source>
        <strain evidence="1 2">DSM 28795</strain>
    </source>
</reference>
<proteinExistence type="predicted"/>
<dbReference type="Gene3D" id="3.40.50.450">
    <property type="match status" value="1"/>
</dbReference>
<organism evidence="1 2">
    <name type="scientific">Convivina intestini</name>
    <dbReference type="NCBI Taxonomy" id="1505726"/>
    <lineage>
        <taxon>Bacteria</taxon>
        <taxon>Bacillati</taxon>
        <taxon>Bacillota</taxon>
        <taxon>Bacilli</taxon>
        <taxon>Lactobacillales</taxon>
        <taxon>Lactobacillaceae</taxon>
        <taxon>Convivina</taxon>
    </lineage>
</organism>
<keyword evidence="1" id="KW-0808">Transferase</keyword>
<dbReference type="AlphaFoldDB" id="A0A2U1DEQ0"/>
<dbReference type="SUPFAM" id="SSF52309">
    <property type="entry name" value="N-(deoxy)ribosyltransferase-like"/>
    <property type="match status" value="1"/>
</dbReference>
<dbReference type="Pfam" id="PF05014">
    <property type="entry name" value="Nuc_deoxyrib_tr"/>
    <property type="match status" value="1"/>
</dbReference>
<evidence type="ECO:0000313" key="2">
    <source>
        <dbReference type="Proteomes" id="UP000245433"/>
    </source>
</evidence>
<dbReference type="PANTHER" id="PTHR15364">
    <property type="entry name" value="2'-DEOXYNUCLEOSIDE 5'-PHOSPHATE N-HYDROLASE 1"/>
    <property type="match status" value="1"/>
</dbReference>
<dbReference type="GO" id="GO:0009159">
    <property type="term" value="P:deoxyribonucleoside monophosphate catabolic process"/>
    <property type="evidence" value="ECO:0007669"/>
    <property type="project" value="TreeGrafter"/>
</dbReference>
<name>A0A2U1DEQ0_9LACO</name>
<dbReference type="Proteomes" id="UP000245433">
    <property type="component" value="Unassembled WGS sequence"/>
</dbReference>
<dbReference type="EMBL" id="QEKT01000001">
    <property type="protein sequence ID" value="PVY86163.1"/>
    <property type="molecule type" value="Genomic_DNA"/>
</dbReference>
<sequence>MTKNIYLAGPFFDEEQIDRVSRLETLLASHPQIGEVFSPRKHQHEEYEMFSPAWQTVTYQGDVQAIDEADVVVAIVDYVDDQVDSGTAWEIGYAHATGHPIILFKEKPGSVNLMLGKSLTAFLTQESQLAEYDFDQLTSIPYDGEMF</sequence>
<dbReference type="PANTHER" id="PTHR15364:SF0">
    <property type="entry name" value="2'-DEOXYNUCLEOSIDE 5'-PHOSPHATE N-HYDROLASE 1"/>
    <property type="match status" value="1"/>
</dbReference>
<dbReference type="InterPro" id="IPR051239">
    <property type="entry name" value="2'-dNMP_N-hydrolase"/>
</dbReference>
<dbReference type="GO" id="GO:0070694">
    <property type="term" value="F:5-hydroxymethyl-dUMP N-hydrolase activity"/>
    <property type="evidence" value="ECO:0007669"/>
    <property type="project" value="TreeGrafter"/>
</dbReference>
<dbReference type="InterPro" id="IPR007710">
    <property type="entry name" value="Nucleoside_deoxyribTrfase"/>
</dbReference>
<protein>
    <submittedName>
        <fullName evidence="1">Purine deoxyribosyltransferase</fullName>
    </submittedName>
</protein>
<dbReference type="RefSeq" id="WP_089937320.1">
    <property type="nucleotide sequence ID" value="NZ_CAKOEW010000004.1"/>
</dbReference>
<accession>A0A2U1DEQ0</accession>